<evidence type="ECO:0000313" key="5">
    <source>
        <dbReference type="Proteomes" id="UP001059596"/>
    </source>
</evidence>
<comment type="caution">
    <text evidence="4">The sequence shown here is derived from an EMBL/GenBank/DDBJ whole genome shotgun (WGS) entry which is preliminary data.</text>
</comment>
<dbReference type="AlphaFoldDB" id="A0A9P9YKN2"/>
<feature type="domain" description="Thioredoxin" evidence="3">
    <location>
        <begin position="112"/>
        <end position="262"/>
    </location>
</feature>
<organism evidence="4 5">
    <name type="scientific">Drosophila gunungcola</name>
    <name type="common">fruit fly</name>
    <dbReference type="NCBI Taxonomy" id="103775"/>
    <lineage>
        <taxon>Eukaryota</taxon>
        <taxon>Metazoa</taxon>
        <taxon>Ecdysozoa</taxon>
        <taxon>Arthropoda</taxon>
        <taxon>Hexapoda</taxon>
        <taxon>Insecta</taxon>
        <taxon>Pterygota</taxon>
        <taxon>Neoptera</taxon>
        <taxon>Endopterygota</taxon>
        <taxon>Diptera</taxon>
        <taxon>Brachycera</taxon>
        <taxon>Muscomorpha</taxon>
        <taxon>Ephydroidea</taxon>
        <taxon>Drosophilidae</taxon>
        <taxon>Drosophila</taxon>
        <taxon>Sophophora</taxon>
    </lineage>
</organism>
<dbReference type="InterPro" id="IPR036249">
    <property type="entry name" value="Thioredoxin-like_sf"/>
</dbReference>
<keyword evidence="5" id="KW-1185">Reference proteome</keyword>
<dbReference type="SUPFAM" id="SSF52833">
    <property type="entry name" value="Thioredoxin-like"/>
    <property type="match status" value="1"/>
</dbReference>
<evidence type="ECO:0000313" key="4">
    <source>
        <dbReference type="EMBL" id="KAI8038739.1"/>
    </source>
</evidence>
<dbReference type="GO" id="GO:0016020">
    <property type="term" value="C:membrane"/>
    <property type="evidence" value="ECO:0007669"/>
    <property type="project" value="UniProtKB-SubCell"/>
</dbReference>
<gene>
    <name evidence="4" type="ORF">M5D96_008647</name>
</gene>
<evidence type="ECO:0000256" key="2">
    <source>
        <dbReference type="SAM" id="Phobius"/>
    </source>
</evidence>
<reference evidence="4" key="1">
    <citation type="journal article" date="2023" name="Genome Biol. Evol.">
        <title>Long-read-based Genome Assembly of Drosophila gunungcola Reveals Fewer Chemosensory Genes in Flower-breeding Species.</title>
        <authorList>
            <person name="Negi A."/>
            <person name="Liao B.Y."/>
            <person name="Yeh S.D."/>
        </authorList>
    </citation>
    <scope>NUCLEOTIDE SEQUENCE</scope>
    <source>
        <strain evidence="4">Sukarami</strain>
    </source>
</reference>
<dbReference type="PROSITE" id="PS51352">
    <property type="entry name" value="THIOREDOXIN_2"/>
    <property type="match status" value="1"/>
</dbReference>
<accession>A0A9P9YKN2</accession>
<keyword evidence="2" id="KW-0472">Membrane</keyword>
<keyword evidence="2" id="KW-0812">Transmembrane</keyword>
<dbReference type="PANTHER" id="PTHR45663:SF11">
    <property type="entry name" value="GEO12009P1"/>
    <property type="match status" value="1"/>
</dbReference>
<dbReference type="EMBL" id="JAMKOV010000007">
    <property type="protein sequence ID" value="KAI8038739.1"/>
    <property type="molecule type" value="Genomic_DNA"/>
</dbReference>
<comment type="subcellular location">
    <subcellularLocation>
        <location evidence="1">Membrane</location>
        <topology evidence="1">Single-pass type I membrane protein</topology>
    </subcellularLocation>
</comment>
<sequence length="277" mass="32015">MTWKKQLALLAKPYYWVNILLAISYMLAKKTQFICTRLFNLIGEDEDCDLDSREVEILFFLLIVVMIRSRKTGSVTMINYLASSFLYTKVANAILWAYADFRYGLGFLLLCVLVGMVLPEPSYRGPEHITYFRTAQVFEEELLRDKRTTWLICFYTVWNPSCVNFAPIFAELSAEYNTDHLKFGKIDIGRIPDVAQKYGIADHSYSRQLPTVILFQQGKESDRRPCTDSKGKLQKFFFSSDNVRATFGLNQLYKEAVERLPSAPNKVKEGKEVKKVQ</sequence>
<dbReference type="PANTHER" id="PTHR45663">
    <property type="entry name" value="GEO12009P1"/>
    <property type="match status" value="1"/>
</dbReference>
<keyword evidence="2" id="KW-1133">Transmembrane helix</keyword>
<proteinExistence type="predicted"/>
<dbReference type="Gene3D" id="3.40.30.10">
    <property type="entry name" value="Glutaredoxin"/>
    <property type="match status" value="1"/>
</dbReference>
<protein>
    <recommendedName>
        <fullName evidence="3">Thioredoxin domain-containing protein</fullName>
    </recommendedName>
</protein>
<dbReference type="Proteomes" id="UP001059596">
    <property type="component" value="Unassembled WGS sequence"/>
</dbReference>
<dbReference type="InterPro" id="IPR037463">
    <property type="entry name" value="TMX2_thioredoxin_dom"/>
</dbReference>
<dbReference type="Pfam" id="PF00085">
    <property type="entry name" value="Thioredoxin"/>
    <property type="match status" value="1"/>
</dbReference>
<evidence type="ECO:0000256" key="1">
    <source>
        <dbReference type="ARBA" id="ARBA00004479"/>
    </source>
</evidence>
<dbReference type="OrthoDB" id="20229at2759"/>
<dbReference type="InterPro" id="IPR013766">
    <property type="entry name" value="Thioredoxin_domain"/>
</dbReference>
<dbReference type="GO" id="GO:0015035">
    <property type="term" value="F:protein-disulfide reductase activity"/>
    <property type="evidence" value="ECO:0007669"/>
    <property type="project" value="TreeGrafter"/>
</dbReference>
<dbReference type="GO" id="GO:0005737">
    <property type="term" value="C:cytoplasm"/>
    <property type="evidence" value="ECO:0007669"/>
    <property type="project" value="TreeGrafter"/>
</dbReference>
<evidence type="ECO:0000259" key="3">
    <source>
        <dbReference type="PROSITE" id="PS51352"/>
    </source>
</evidence>
<feature type="transmembrane region" description="Helical" evidence="2">
    <location>
        <begin position="12"/>
        <end position="28"/>
    </location>
</feature>
<name>A0A9P9YKN2_9MUSC</name>
<dbReference type="CDD" id="cd02962">
    <property type="entry name" value="TMX2"/>
    <property type="match status" value="1"/>
</dbReference>
<feature type="transmembrane region" description="Helical" evidence="2">
    <location>
        <begin position="78"/>
        <end position="99"/>
    </location>
</feature>